<evidence type="ECO:0000313" key="2">
    <source>
        <dbReference type="EMBL" id="DAF45451.1"/>
    </source>
</evidence>
<evidence type="ECO:0000256" key="1">
    <source>
        <dbReference type="SAM" id="MobiDB-lite"/>
    </source>
</evidence>
<dbReference type="EMBL" id="BK032514">
    <property type="protein sequence ID" value="DAF45451.1"/>
    <property type="molecule type" value="Genomic_DNA"/>
</dbReference>
<proteinExistence type="predicted"/>
<accession>A0A8S5S3R2</accession>
<organism evidence="2">
    <name type="scientific">Siphoviridae sp. ctBLh2</name>
    <dbReference type="NCBI Taxonomy" id="2827803"/>
    <lineage>
        <taxon>Viruses</taxon>
        <taxon>Duplodnaviria</taxon>
        <taxon>Heunggongvirae</taxon>
        <taxon>Uroviricota</taxon>
        <taxon>Caudoviricetes</taxon>
    </lineage>
</organism>
<sequence>MTRNLIVGSREAPLKLDGPHAQGTETNNFCTQDDPGFVDWKGGDYRLKPDAEAYRRIEGFEPLPIERMGVYEDEYRKTDNR</sequence>
<reference evidence="2" key="1">
    <citation type="journal article" date="2021" name="Proc. Natl. Acad. Sci. U.S.A.">
        <title>A Catalog of Tens of Thousands of Viruses from Human Metagenomes Reveals Hidden Associations with Chronic Diseases.</title>
        <authorList>
            <person name="Tisza M.J."/>
            <person name="Buck C.B."/>
        </authorList>
    </citation>
    <scope>NUCLEOTIDE SEQUENCE</scope>
    <source>
        <strain evidence="2">CtBLh2</strain>
    </source>
</reference>
<name>A0A8S5S3R2_9CAUD</name>
<protein>
    <submittedName>
        <fullName evidence="2">Chondroitinase B</fullName>
    </submittedName>
</protein>
<feature type="region of interest" description="Disordered" evidence="1">
    <location>
        <begin position="1"/>
        <end position="30"/>
    </location>
</feature>